<dbReference type="AlphaFoldDB" id="A0A833J2J5"/>
<dbReference type="EMBL" id="WEKV01000018">
    <property type="protein sequence ID" value="KAB7782919.1"/>
    <property type="molecule type" value="Genomic_DNA"/>
</dbReference>
<feature type="compositionally biased region" description="Low complexity" evidence="1">
    <location>
        <begin position="1"/>
        <end position="19"/>
    </location>
</feature>
<dbReference type="Proteomes" id="UP000469949">
    <property type="component" value="Unassembled WGS sequence"/>
</dbReference>
<name>A0A833J2J5_9HYPH</name>
<evidence type="ECO:0000313" key="2">
    <source>
        <dbReference type="EMBL" id="KAB7782919.1"/>
    </source>
</evidence>
<sequence length="50" mass="5310">MPATPASAVAASSRRGPGSRSRDAPGRRTKFEMRTPRTTTQVGERPVAKA</sequence>
<protein>
    <submittedName>
        <fullName evidence="2">Uncharacterized protein</fullName>
    </submittedName>
</protein>
<evidence type="ECO:0000256" key="1">
    <source>
        <dbReference type="SAM" id="MobiDB-lite"/>
    </source>
</evidence>
<proteinExistence type="predicted"/>
<reference evidence="2 3" key="1">
    <citation type="submission" date="2019-10" db="EMBL/GenBank/DDBJ databases">
        <title>Draft Genome Sequence of the Caffeine Degrading Methylotroph Methylorubrum populi PINKEL.</title>
        <authorList>
            <person name="Dawson S.C."/>
            <person name="Zhang X."/>
            <person name="Wright M.E."/>
            <person name="Sharma G."/>
            <person name="Langner J.T."/>
            <person name="Ditty J.L."/>
            <person name="Subuyuj G.A."/>
        </authorList>
    </citation>
    <scope>NUCLEOTIDE SEQUENCE [LARGE SCALE GENOMIC DNA]</scope>
    <source>
        <strain evidence="2 3">Pinkel</strain>
    </source>
</reference>
<organism evidence="2 3">
    <name type="scientific">Methylorubrum populi</name>
    <dbReference type="NCBI Taxonomy" id="223967"/>
    <lineage>
        <taxon>Bacteria</taxon>
        <taxon>Pseudomonadati</taxon>
        <taxon>Pseudomonadota</taxon>
        <taxon>Alphaproteobacteria</taxon>
        <taxon>Hyphomicrobiales</taxon>
        <taxon>Methylobacteriaceae</taxon>
        <taxon>Methylorubrum</taxon>
    </lineage>
</organism>
<comment type="caution">
    <text evidence="2">The sequence shown here is derived from an EMBL/GenBank/DDBJ whole genome shotgun (WGS) entry which is preliminary data.</text>
</comment>
<feature type="compositionally biased region" description="Basic and acidic residues" evidence="1">
    <location>
        <begin position="20"/>
        <end position="35"/>
    </location>
</feature>
<feature type="region of interest" description="Disordered" evidence="1">
    <location>
        <begin position="1"/>
        <end position="50"/>
    </location>
</feature>
<gene>
    <name evidence="2" type="ORF">F8B43_4213</name>
</gene>
<evidence type="ECO:0000313" key="3">
    <source>
        <dbReference type="Proteomes" id="UP000469949"/>
    </source>
</evidence>
<accession>A0A833J2J5</accession>